<evidence type="ECO:0000313" key="2">
    <source>
        <dbReference type="Proteomes" id="UP001597104"/>
    </source>
</evidence>
<proteinExistence type="predicted"/>
<sequence>MGVWADWIQAIGVVVSLAIAGIRYYQIKRSTALEAIEQMLNLADEFHLLLDDEFRYKVVQSQNEIDESKRLRIDYNYMQQEITGFEQEFRGDLKDLWSKLALASPILFRHKYEANVRNTLNNATNIRRKLKTLINYLQQENRDQIQQHKNEVVKLLIAFAENLSQLAVAEKLIRDKTALTELFSSLTDYHDINKRIVAEVGAYVADMETPATFLYRFWKNENELSWINSADGVVINPRERELHAKLYPNDKELAIRKEIIRDALKSYSLLEQSESTKFTFSKDKDNGFFVLTKKVTPATAQ</sequence>
<accession>A0ABW3EID6</accession>
<reference evidence="2" key="1">
    <citation type="journal article" date="2019" name="Int. J. Syst. Evol. Microbiol.">
        <title>The Global Catalogue of Microorganisms (GCM) 10K type strain sequencing project: providing services to taxonomists for standard genome sequencing and annotation.</title>
        <authorList>
            <consortium name="The Broad Institute Genomics Platform"/>
            <consortium name="The Broad Institute Genome Sequencing Center for Infectious Disease"/>
            <person name="Wu L."/>
            <person name="Ma J."/>
        </authorList>
    </citation>
    <scope>NUCLEOTIDE SEQUENCE [LARGE SCALE GENOMIC DNA]</scope>
    <source>
        <strain evidence="2">CCM 8925</strain>
    </source>
</reference>
<gene>
    <name evidence="1" type="ORF">ACFQZ7_13380</name>
</gene>
<dbReference type="RefSeq" id="WP_137638306.1">
    <property type="nucleotide sequence ID" value="NZ_BJDN01000022.1"/>
</dbReference>
<evidence type="ECO:0000313" key="1">
    <source>
        <dbReference type="EMBL" id="MFD0898708.1"/>
    </source>
</evidence>
<dbReference type="Proteomes" id="UP001597104">
    <property type="component" value="Unassembled WGS sequence"/>
</dbReference>
<keyword evidence="2" id="KW-1185">Reference proteome</keyword>
<evidence type="ECO:0008006" key="3">
    <source>
        <dbReference type="Google" id="ProtNLM"/>
    </source>
</evidence>
<organism evidence="1 2">
    <name type="scientific">Loigolactobacillus binensis</name>
    <dbReference type="NCBI Taxonomy" id="2559922"/>
    <lineage>
        <taxon>Bacteria</taxon>
        <taxon>Bacillati</taxon>
        <taxon>Bacillota</taxon>
        <taxon>Bacilli</taxon>
        <taxon>Lactobacillales</taxon>
        <taxon>Lactobacillaceae</taxon>
        <taxon>Loigolactobacillus</taxon>
    </lineage>
</organism>
<name>A0ABW3EID6_9LACO</name>
<comment type="caution">
    <text evidence="1">The sequence shown here is derived from an EMBL/GenBank/DDBJ whole genome shotgun (WGS) entry which is preliminary data.</text>
</comment>
<protein>
    <recommendedName>
        <fullName evidence="3">Histidine kinase</fullName>
    </recommendedName>
</protein>
<dbReference type="EMBL" id="JBHTIO010000060">
    <property type="protein sequence ID" value="MFD0898708.1"/>
    <property type="molecule type" value="Genomic_DNA"/>
</dbReference>